<proteinExistence type="predicted"/>
<organism evidence="1 2">
    <name type="scientific">Hymenobacter ginsengisoli</name>
    <dbReference type="NCBI Taxonomy" id="1051626"/>
    <lineage>
        <taxon>Bacteria</taxon>
        <taxon>Pseudomonadati</taxon>
        <taxon>Bacteroidota</taxon>
        <taxon>Cytophagia</taxon>
        <taxon>Cytophagales</taxon>
        <taxon>Hymenobacteraceae</taxon>
        <taxon>Hymenobacter</taxon>
    </lineage>
</organism>
<dbReference type="InterPro" id="IPR014127">
    <property type="entry name" value="CHP02757"/>
</dbReference>
<dbReference type="Pfam" id="PF09674">
    <property type="entry name" value="DUF2400"/>
    <property type="match status" value="1"/>
</dbReference>
<protein>
    <submittedName>
        <fullName evidence="1">TIGR02757 family protein</fullName>
    </submittedName>
</protein>
<comment type="caution">
    <text evidence="1">The sequence shown here is derived from an EMBL/GenBank/DDBJ whole genome shotgun (WGS) entry which is preliminary data.</text>
</comment>
<evidence type="ECO:0000313" key="2">
    <source>
        <dbReference type="Proteomes" id="UP001501243"/>
    </source>
</evidence>
<reference evidence="2" key="1">
    <citation type="journal article" date="2019" name="Int. J. Syst. Evol. Microbiol.">
        <title>The Global Catalogue of Microorganisms (GCM) 10K type strain sequencing project: providing services to taxonomists for standard genome sequencing and annotation.</title>
        <authorList>
            <consortium name="The Broad Institute Genomics Platform"/>
            <consortium name="The Broad Institute Genome Sequencing Center for Infectious Disease"/>
            <person name="Wu L."/>
            <person name="Ma J."/>
        </authorList>
    </citation>
    <scope>NUCLEOTIDE SEQUENCE [LARGE SCALE GENOMIC DNA]</scope>
    <source>
        <strain evidence="2">JCM 17841</strain>
    </source>
</reference>
<dbReference type="Proteomes" id="UP001501243">
    <property type="component" value="Unassembled WGS sequence"/>
</dbReference>
<keyword evidence="2" id="KW-1185">Reference proteome</keyword>
<dbReference type="NCBIfam" id="TIGR02757">
    <property type="entry name" value="TIGR02757 family protein"/>
    <property type="match status" value="1"/>
</dbReference>
<dbReference type="EMBL" id="BAABGQ010000008">
    <property type="protein sequence ID" value="GAA4504683.1"/>
    <property type="molecule type" value="Genomic_DNA"/>
</dbReference>
<accession>A0ABP8QNM0</accession>
<evidence type="ECO:0000313" key="1">
    <source>
        <dbReference type="EMBL" id="GAA4504683.1"/>
    </source>
</evidence>
<sequence>MVQTLSQLRALLDERVARHNQPAFLTKDPVSIPHRFTRLQDIEISGLFAALLAWGQRPTILKKTAELMQRMDDAPYQFITQHHDEDLKKLLGFCHRTFCDTDLLYFVHWLRWFYESHTSLEDAFLHGTPMRERLINFHDLFFSLPDAPARTRKHVATPARGSACKRLNMYLRWLVRRDNSGVDFGLWRRIDPSELICPIDVHVERQARLLGLLRREKVDWQAAEELTANLRLLDPNDPVKYDFALFGEGVG</sequence>
<dbReference type="RefSeq" id="WP_208131175.1">
    <property type="nucleotide sequence ID" value="NZ_BAABGQ010000008.1"/>
</dbReference>
<name>A0ABP8QNM0_9BACT</name>
<gene>
    <name evidence="1" type="ORF">GCM10023172_31310</name>
</gene>